<name>A0A8H5D2H9_9AGAR</name>
<evidence type="ECO:0000313" key="1">
    <source>
        <dbReference type="EMBL" id="KAF5352489.1"/>
    </source>
</evidence>
<gene>
    <name evidence="1" type="ORF">D9756_006071</name>
</gene>
<organism evidence="1 2">
    <name type="scientific">Leucocoprinus leucothites</name>
    <dbReference type="NCBI Taxonomy" id="201217"/>
    <lineage>
        <taxon>Eukaryota</taxon>
        <taxon>Fungi</taxon>
        <taxon>Dikarya</taxon>
        <taxon>Basidiomycota</taxon>
        <taxon>Agaricomycotina</taxon>
        <taxon>Agaricomycetes</taxon>
        <taxon>Agaricomycetidae</taxon>
        <taxon>Agaricales</taxon>
        <taxon>Agaricineae</taxon>
        <taxon>Agaricaceae</taxon>
        <taxon>Leucocoprinus</taxon>
    </lineage>
</organism>
<dbReference type="Gene3D" id="3.80.10.10">
    <property type="entry name" value="Ribonuclease Inhibitor"/>
    <property type="match status" value="1"/>
</dbReference>
<protein>
    <submittedName>
        <fullName evidence="1">Uncharacterized protein</fullName>
    </submittedName>
</protein>
<keyword evidence="2" id="KW-1185">Reference proteome</keyword>
<evidence type="ECO:0000313" key="2">
    <source>
        <dbReference type="Proteomes" id="UP000559027"/>
    </source>
</evidence>
<proteinExistence type="predicted"/>
<dbReference type="Proteomes" id="UP000559027">
    <property type="component" value="Unassembled WGS sequence"/>
</dbReference>
<reference evidence="1 2" key="1">
    <citation type="journal article" date="2020" name="ISME J.">
        <title>Uncovering the hidden diversity of litter-decomposition mechanisms in mushroom-forming fungi.</title>
        <authorList>
            <person name="Floudas D."/>
            <person name="Bentzer J."/>
            <person name="Ahren D."/>
            <person name="Johansson T."/>
            <person name="Persson P."/>
            <person name="Tunlid A."/>
        </authorList>
    </citation>
    <scope>NUCLEOTIDE SEQUENCE [LARGE SCALE GENOMIC DNA]</scope>
    <source>
        <strain evidence="1 2">CBS 146.42</strain>
    </source>
</reference>
<dbReference type="SUPFAM" id="SSF52047">
    <property type="entry name" value="RNI-like"/>
    <property type="match status" value="1"/>
</dbReference>
<dbReference type="AlphaFoldDB" id="A0A8H5D2H9"/>
<sequence length="424" mass="48062">MSSSLPAPAQKLSADLIELFLDFIGDDRETLLNFSKVLRSWRNAALPRMFRCIILDSESGSTILQFPKEFTLGYLVKRVEITGRNNSGSSMDPAFHHLLKCLTRLETVKFTRCDFSYLRFTQTAESRSHFEEFTQALCRPSVQVIILEQTRYVPLPLLAACPNFKRLEAMMNGNKFIDYVHRYVPGQQSSNMQMESIHVAGVYNIDCLGKWLGTMPKDCRFSKLRSIHISDAGYADEAVPLTIGRLLKVTGAPLEELSLYLRLGPDTKLNISSSYLRPLERLKRLTIDLTLSMASSRHRSSLRLPDVEIGEFVQNLPTLRCLEHFKLVHRVFVKSNEPVQSFADSLTPFIQNVDRALGRRASSLNRLNHIEVQIQVFRPSTTLSLLPQKCSIDMAFPALHFLGFSPIIEGQDYGPEISTSDLLD</sequence>
<accession>A0A8H5D2H9</accession>
<dbReference type="InterPro" id="IPR032675">
    <property type="entry name" value="LRR_dom_sf"/>
</dbReference>
<dbReference type="EMBL" id="JAACJO010000011">
    <property type="protein sequence ID" value="KAF5352489.1"/>
    <property type="molecule type" value="Genomic_DNA"/>
</dbReference>
<comment type="caution">
    <text evidence="1">The sequence shown here is derived from an EMBL/GenBank/DDBJ whole genome shotgun (WGS) entry which is preliminary data.</text>
</comment>
<dbReference type="OrthoDB" id="2788229at2759"/>